<evidence type="ECO:0000313" key="1">
    <source>
        <dbReference type="EMBL" id="GAI54633.1"/>
    </source>
</evidence>
<dbReference type="SUPFAM" id="SSF52540">
    <property type="entry name" value="P-loop containing nucleoside triphosphate hydrolases"/>
    <property type="match status" value="1"/>
</dbReference>
<evidence type="ECO:0008006" key="2">
    <source>
        <dbReference type="Google" id="ProtNLM"/>
    </source>
</evidence>
<organism evidence="1">
    <name type="scientific">marine sediment metagenome</name>
    <dbReference type="NCBI Taxonomy" id="412755"/>
    <lineage>
        <taxon>unclassified sequences</taxon>
        <taxon>metagenomes</taxon>
        <taxon>ecological metagenomes</taxon>
    </lineage>
</organism>
<sequence length="88" mass="9673">AAEQCQIVEDVLTDLNLKDKPRVTALNKIDLLLDNGKTWDEESAINYLSDQHDVINKNTVLISATKGWGLTKLLKLISGTLAKTAQPV</sequence>
<protein>
    <recommendedName>
        <fullName evidence="2">OBG-type G domain-containing protein</fullName>
    </recommendedName>
</protein>
<proteinExistence type="predicted"/>
<name>X1PFK8_9ZZZZ</name>
<dbReference type="Gene3D" id="3.40.50.300">
    <property type="entry name" value="P-loop containing nucleotide triphosphate hydrolases"/>
    <property type="match status" value="1"/>
</dbReference>
<dbReference type="EMBL" id="BARV01041853">
    <property type="protein sequence ID" value="GAI54633.1"/>
    <property type="molecule type" value="Genomic_DNA"/>
</dbReference>
<reference evidence="1" key="1">
    <citation type="journal article" date="2014" name="Front. Microbiol.">
        <title>High frequency of phylogenetically diverse reductive dehalogenase-homologous genes in deep subseafloor sedimentary metagenomes.</title>
        <authorList>
            <person name="Kawai M."/>
            <person name="Futagami T."/>
            <person name="Toyoda A."/>
            <person name="Takaki Y."/>
            <person name="Nishi S."/>
            <person name="Hori S."/>
            <person name="Arai W."/>
            <person name="Tsubouchi T."/>
            <person name="Morono Y."/>
            <person name="Uchiyama I."/>
            <person name="Ito T."/>
            <person name="Fujiyama A."/>
            <person name="Inagaki F."/>
            <person name="Takami H."/>
        </authorList>
    </citation>
    <scope>NUCLEOTIDE SEQUENCE</scope>
    <source>
        <strain evidence="1">Expedition CK06-06</strain>
    </source>
</reference>
<gene>
    <name evidence="1" type="ORF">S06H3_63179</name>
</gene>
<dbReference type="InterPro" id="IPR027417">
    <property type="entry name" value="P-loop_NTPase"/>
</dbReference>
<comment type="caution">
    <text evidence="1">The sequence shown here is derived from an EMBL/GenBank/DDBJ whole genome shotgun (WGS) entry which is preliminary data.</text>
</comment>
<feature type="non-terminal residue" evidence="1">
    <location>
        <position position="1"/>
    </location>
</feature>
<dbReference type="AlphaFoldDB" id="X1PFK8"/>
<accession>X1PFK8</accession>